<evidence type="ECO:0000256" key="2">
    <source>
        <dbReference type="ARBA" id="ARBA00004126"/>
    </source>
</evidence>
<dbReference type="SUPFAM" id="SSF90209">
    <property type="entry name" value="Ran binding protein zinc finger-like"/>
    <property type="match status" value="2"/>
</dbReference>
<feature type="compositionally biased region" description="Polar residues" evidence="20">
    <location>
        <begin position="193"/>
        <end position="202"/>
    </location>
</feature>
<comment type="similarity">
    <text evidence="15">Belongs to the NUP153 family.</text>
</comment>
<dbReference type="GO" id="GO:0008139">
    <property type="term" value="F:nuclear localization sequence binding"/>
    <property type="evidence" value="ECO:0007669"/>
    <property type="project" value="TreeGrafter"/>
</dbReference>
<evidence type="ECO:0000256" key="19">
    <source>
        <dbReference type="PROSITE-ProRule" id="PRU00322"/>
    </source>
</evidence>
<keyword evidence="10" id="KW-0811">Translocation</keyword>
<dbReference type="PANTHER" id="PTHR23193">
    <property type="entry name" value="NUCLEAR PORE COMPLEX PROTEIN NUP"/>
    <property type="match status" value="1"/>
</dbReference>
<keyword evidence="13" id="KW-0472">Membrane</keyword>
<dbReference type="InterPro" id="IPR026054">
    <property type="entry name" value="Nucleoporin"/>
</dbReference>
<sequence>MSDDLRRTLRSGLSGKRRKSLFRRIADSISSFVPSVIFPSSHNAENDAQTTNPYSCGYSEGERLSANSTTQSRDCDTQTAAILDNCDVLNVDLDALDHSDGEMSAHSSTSGVSSLLPRNVVKSRNRTKGNYPESHSGMGFTFSRISATCSDVTDSVASASTFRPSSVTPWIMSLKCKPAETLDSNRPLKKQRLSSNPSQCSSVSETERQSLFYRSKTTYGGASSFRSGPRDVFKTTMPLRFELEPVANNSTSESVILNGSNLSSTARRILESLERFSTPLAIADRVPLPVYPTTSQRPAAFPLKKTFRSHRFPPYLHAYTHLKYLQNRKTDVGVNESVRELSKDDEQRPWSNPVLSVSSQATPDTFNNLPNPPGLCVTTVGAIGFQKLPLLTASKVIRDTTSKSDFCALDNSKPSVSVNAASPSVSYTFASPIRRLPSVASQLALRSLQEPALKYTFSAPERPCRSSTSASPTSSAESFICVTKSKSDSTFSKSVSSPILSMIMESTNKTDYSTSLQNAFTTKTPFLPSWRCETCLMENADVRDMCSACSLPRFKKASVVTTSVGTVVSDSTSVTTISLAPSSSKWECSVCMVFNEPSVSECIACGAKCVKVDTGTRSIITTSSCLAAQIGPKIKNTWECPTCMVHNDAERNSCPCCDTSKPGNKPPSVQSPSAVDVWECPTCMITNANTKACCACCATLKPTEQPSDVVGSSVNSGVSVVKTDVPFASTVVSITSSPTVFNFGLKPLTSTSSDQSSRVEPASVAQSSANKPALIIPPAFRFGAPPLSAPKTVGSEVVSLASSTCSQPLSQLTTGLSTPSACSSVFSAIKPKDLPASSVAFISCNPSVSSSTTLAGLGKRSLAATDSPGNSGFQFGVQPTPKYPMTSINGLVNGGPINLFNARASFAPSQPTAAFGFSTASLLPVSTTVISSTFPKFDFGCAQKSTFQGNQSSMSFSFGPNGNSNSTVTSFTPQVNPPSVNQLASSPFVFGASGANLPPVFTSASSSNSVFCFGASNPGGVSATSQSSFFEQSNSQCSGNLFSTNSASVAPRKKAHAVRRFQR</sequence>
<evidence type="ECO:0000313" key="22">
    <source>
        <dbReference type="EMBL" id="KAF7256954.1"/>
    </source>
</evidence>
<organism evidence="22 23">
    <name type="scientific">Paragonimus skrjabini miyazakii</name>
    <dbReference type="NCBI Taxonomy" id="59628"/>
    <lineage>
        <taxon>Eukaryota</taxon>
        <taxon>Metazoa</taxon>
        <taxon>Spiralia</taxon>
        <taxon>Lophotrochozoa</taxon>
        <taxon>Platyhelminthes</taxon>
        <taxon>Trematoda</taxon>
        <taxon>Digenea</taxon>
        <taxon>Plagiorchiida</taxon>
        <taxon>Troglotremata</taxon>
        <taxon>Troglotrematidae</taxon>
        <taxon>Paragonimus</taxon>
    </lineage>
</organism>
<evidence type="ECO:0000256" key="18">
    <source>
        <dbReference type="ARBA" id="ARBA00079437"/>
    </source>
</evidence>
<dbReference type="PROSITE" id="PS01358">
    <property type="entry name" value="ZF_RANBP2_1"/>
    <property type="match status" value="4"/>
</dbReference>
<evidence type="ECO:0000256" key="13">
    <source>
        <dbReference type="ARBA" id="ARBA00023136"/>
    </source>
</evidence>
<feature type="region of interest" description="Disordered" evidence="20">
    <location>
        <begin position="182"/>
        <end position="202"/>
    </location>
</feature>
<evidence type="ECO:0000256" key="15">
    <source>
        <dbReference type="ARBA" id="ARBA00060842"/>
    </source>
</evidence>
<keyword evidence="12" id="KW-0906">Nuclear pore complex</keyword>
<dbReference type="AlphaFoldDB" id="A0A8S9YQQ6"/>
<dbReference type="GO" id="GO:0008270">
    <property type="term" value="F:zinc ion binding"/>
    <property type="evidence" value="ECO:0007669"/>
    <property type="project" value="UniProtKB-KW"/>
</dbReference>
<evidence type="ECO:0000256" key="1">
    <source>
        <dbReference type="ARBA" id="ARBA00001947"/>
    </source>
</evidence>
<evidence type="ECO:0000256" key="11">
    <source>
        <dbReference type="ARBA" id="ARBA00023125"/>
    </source>
</evidence>
<keyword evidence="4" id="KW-0813">Transport</keyword>
<dbReference type="InterPro" id="IPR001876">
    <property type="entry name" value="Znf_RanBP2"/>
</dbReference>
<dbReference type="GO" id="GO:0005643">
    <property type="term" value="C:nuclear pore"/>
    <property type="evidence" value="ECO:0007669"/>
    <property type="project" value="UniProtKB-SubCell"/>
</dbReference>
<dbReference type="PROSITE" id="PS50199">
    <property type="entry name" value="ZF_RANBP2_2"/>
    <property type="match status" value="4"/>
</dbReference>
<keyword evidence="9" id="KW-0653">Protein transport</keyword>
<keyword evidence="6 19" id="KW-0863">Zinc-finger</keyword>
<comment type="cofactor">
    <cofactor evidence="1">
        <name>Zn(2+)</name>
        <dbReference type="ChEBI" id="CHEBI:29105"/>
    </cofactor>
</comment>
<dbReference type="InterPro" id="IPR036443">
    <property type="entry name" value="Znf_RanBP2_sf"/>
</dbReference>
<evidence type="ECO:0000256" key="8">
    <source>
        <dbReference type="ARBA" id="ARBA00022833"/>
    </source>
</evidence>
<dbReference type="GO" id="GO:0031965">
    <property type="term" value="C:nuclear membrane"/>
    <property type="evidence" value="ECO:0007669"/>
    <property type="project" value="UniProtKB-SubCell"/>
</dbReference>
<dbReference type="GO" id="GO:0003677">
    <property type="term" value="F:DNA binding"/>
    <property type="evidence" value="ECO:0007669"/>
    <property type="project" value="UniProtKB-KW"/>
</dbReference>
<evidence type="ECO:0000256" key="16">
    <source>
        <dbReference type="ARBA" id="ARBA00068609"/>
    </source>
</evidence>
<evidence type="ECO:0000256" key="4">
    <source>
        <dbReference type="ARBA" id="ARBA00022448"/>
    </source>
</evidence>
<feature type="domain" description="RanBP2-type" evidence="21">
    <location>
        <begin position="582"/>
        <end position="607"/>
    </location>
</feature>
<dbReference type="GO" id="GO:0006606">
    <property type="term" value="P:protein import into nucleus"/>
    <property type="evidence" value="ECO:0007669"/>
    <property type="project" value="TreeGrafter"/>
</dbReference>
<keyword evidence="8" id="KW-0862">Zinc</keyword>
<evidence type="ECO:0000256" key="3">
    <source>
        <dbReference type="ARBA" id="ARBA00004567"/>
    </source>
</evidence>
<feature type="domain" description="RanBP2-type" evidence="21">
    <location>
        <begin position="674"/>
        <end position="703"/>
    </location>
</feature>
<evidence type="ECO:0000256" key="6">
    <source>
        <dbReference type="ARBA" id="ARBA00022771"/>
    </source>
</evidence>
<comment type="subcellular location">
    <subcellularLocation>
        <location evidence="2">Nucleus membrane</location>
    </subcellularLocation>
    <subcellularLocation>
        <location evidence="3">Nucleus</location>
        <location evidence="3">Nuclear pore complex</location>
    </subcellularLocation>
</comment>
<keyword evidence="14" id="KW-0539">Nucleus</keyword>
<gene>
    <name evidence="22" type="ORF">EG68_06337</name>
</gene>
<evidence type="ECO:0000259" key="21">
    <source>
        <dbReference type="PROSITE" id="PS50199"/>
    </source>
</evidence>
<dbReference type="Proteomes" id="UP000822476">
    <property type="component" value="Unassembled WGS sequence"/>
</dbReference>
<protein>
    <recommendedName>
        <fullName evidence="16">Nuclear pore complex protein Nup153</fullName>
    </recommendedName>
    <alternativeName>
        <fullName evidence="18">153 kDa nucleoporin</fullName>
    </alternativeName>
    <alternativeName>
        <fullName evidence="17">Nucleoporin Nup153</fullName>
    </alternativeName>
</protein>
<reference evidence="22" key="1">
    <citation type="submission" date="2019-07" db="EMBL/GenBank/DDBJ databases">
        <title>Annotation for the trematode Paragonimus miyazaki's.</title>
        <authorList>
            <person name="Choi Y.-J."/>
        </authorList>
    </citation>
    <scope>NUCLEOTIDE SEQUENCE</scope>
    <source>
        <strain evidence="22">Japan</strain>
    </source>
</reference>
<dbReference type="EMBL" id="JTDE01002736">
    <property type="protein sequence ID" value="KAF7256954.1"/>
    <property type="molecule type" value="Genomic_DNA"/>
</dbReference>
<evidence type="ECO:0000256" key="20">
    <source>
        <dbReference type="SAM" id="MobiDB-lite"/>
    </source>
</evidence>
<evidence type="ECO:0000256" key="9">
    <source>
        <dbReference type="ARBA" id="ARBA00022927"/>
    </source>
</evidence>
<evidence type="ECO:0000256" key="7">
    <source>
        <dbReference type="ARBA" id="ARBA00022816"/>
    </source>
</evidence>
<comment type="caution">
    <text evidence="22">The sequence shown here is derived from an EMBL/GenBank/DDBJ whole genome shotgun (WGS) entry which is preliminary data.</text>
</comment>
<dbReference type="GO" id="GO:0006405">
    <property type="term" value="P:RNA export from nucleus"/>
    <property type="evidence" value="ECO:0007669"/>
    <property type="project" value="TreeGrafter"/>
</dbReference>
<evidence type="ECO:0000256" key="10">
    <source>
        <dbReference type="ARBA" id="ARBA00023010"/>
    </source>
</evidence>
<dbReference type="GO" id="GO:0017056">
    <property type="term" value="F:structural constituent of nuclear pore"/>
    <property type="evidence" value="ECO:0007669"/>
    <property type="project" value="TreeGrafter"/>
</dbReference>
<dbReference type="Gene3D" id="4.10.1060.10">
    <property type="entry name" value="Zinc finger, RanBP2-type"/>
    <property type="match status" value="2"/>
</dbReference>
<dbReference type="Pfam" id="PF00641">
    <property type="entry name" value="Zn_ribbon_RanBP"/>
    <property type="match status" value="1"/>
</dbReference>
<evidence type="ECO:0000256" key="12">
    <source>
        <dbReference type="ARBA" id="ARBA00023132"/>
    </source>
</evidence>
<keyword evidence="7" id="KW-0509">mRNA transport</keyword>
<accession>A0A8S9YQQ6</accession>
<name>A0A8S9YQQ6_9TREM</name>
<feature type="domain" description="RanBP2-type" evidence="21">
    <location>
        <begin position="523"/>
        <end position="555"/>
    </location>
</feature>
<evidence type="ECO:0000256" key="5">
    <source>
        <dbReference type="ARBA" id="ARBA00022723"/>
    </source>
</evidence>
<evidence type="ECO:0000256" key="17">
    <source>
        <dbReference type="ARBA" id="ARBA00078197"/>
    </source>
</evidence>
<proteinExistence type="inferred from homology"/>
<evidence type="ECO:0000313" key="23">
    <source>
        <dbReference type="Proteomes" id="UP000822476"/>
    </source>
</evidence>
<keyword evidence="5" id="KW-0479">Metal-binding</keyword>
<dbReference type="SMART" id="SM00547">
    <property type="entry name" value="ZnF_RBZ"/>
    <property type="match status" value="3"/>
</dbReference>
<dbReference type="OrthoDB" id="79830at2759"/>
<keyword evidence="11" id="KW-0238">DNA-binding</keyword>
<dbReference type="PANTHER" id="PTHR23193:SF23">
    <property type="entry name" value="NUCLEAR PORE COMPLEX PROTEIN NUP153"/>
    <property type="match status" value="1"/>
</dbReference>
<keyword evidence="23" id="KW-1185">Reference proteome</keyword>
<feature type="domain" description="RanBP2-type" evidence="21">
    <location>
        <begin position="634"/>
        <end position="663"/>
    </location>
</feature>
<dbReference type="GO" id="GO:0051028">
    <property type="term" value="P:mRNA transport"/>
    <property type="evidence" value="ECO:0007669"/>
    <property type="project" value="UniProtKB-KW"/>
</dbReference>
<evidence type="ECO:0000256" key="14">
    <source>
        <dbReference type="ARBA" id="ARBA00023242"/>
    </source>
</evidence>